<organism evidence="2">
    <name type="scientific">Pseudomonas aeruginosa</name>
    <dbReference type="NCBI Taxonomy" id="287"/>
    <lineage>
        <taxon>Bacteria</taxon>
        <taxon>Pseudomonadati</taxon>
        <taxon>Pseudomonadota</taxon>
        <taxon>Gammaproteobacteria</taxon>
        <taxon>Pseudomonadales</taxon>
        <taxon>Pseudomonadaceae</taxon>
        <taxon>Pseudomonas</taxon>
    </lineage>
</organism>
<evidence type="ECO:0000313" key="2">
    <source>
        <dbReference type="EMBL" id="ARD70282.1"/>
    </source>
</evidence>
<reference evidence="2" key="1">
    <citation type="submission" date="2017-01" db="EMBL/GenBank/DDBJ databases">
        <title>Complete nucleotide sequence of an IncP-2 blaVIM-2-harboring megaplasmid from Pseudomonas aeruginosa.</title>
        <authorList>
            <person name="Botelho J."/>
            <person name="Grosso F."/>
            <person name="Mabrouk A."/>
            <person name="Peixe L."/>
        </authorList>
    </citation>
    <scope>NUCLEOTIDE SEQUENCE</scope>
    <source>
        <strain evidence="2">FFUP_PS_37</strain>
        <plasmid evidence="2">pJB37</plasmid>
    </source>
</reference>
<geneLocation type="plasmid" evidence="2">
    <name>pJB37</name>
</geneLocation>
<sequence>MMRPRGHTPNTKPSECHHNAATSSAKLANGRVHTKTQNRRVKSFTNSRDTDLLKNVKQVDHDDQDAMHLEHRKTMNQVKSTRFTLKRDDQNGD</sequence>
<proteinExistence type="predicted"/>
<dbReference type="EMBL" id="KY494864">
    <property type="protein sequence ID" value="ARD70282.1"/>
    <property type="molecule type" value="Genomic_DNA"/>
</dbReference>
<accession>A0A1V0M5Y0</accession>
<dbReference type="AlphaFoldDB" id="A0A1V0M5Y0"/>
<evidence type="ECO:0000256" key="1">
    <source>
        <dbReference type="SAM" id="MobiDB-lite"/>
    </source>
</evidence>
<feature type="compositionally biased region" description="Basic residues" evidence="1">
    <location>
        <begin position="32"/>
        <end position="42"/>
    </location>
</feature>
<feature type="region of interest" description="Disordered" evidence="1">
    <location>
        <begin position="1"/>
        <end position="49"/>
    </location>
</feature>
<name>A0A1V0M5Y0_PSEAI</name>
<keyword evidence="2" id="KW-0614">Plasmid</keyword>
<protein>
    <submittedName>
        <fullName evidence="2">Uncharacterized protein</fullName>
    </submittedName>
</protein>